<dbReference type="InterPro" id="IPR001680">
    <property type="entry name" value="WD40_rpt"/>
</dbReference>
<evidence type="ECO:0000256" key="3">
    <source>
        <dbReference type="ARBA" id="ARBA00022618"/>
    </source>
</evidence>
<feature type="repeat" description="WD" evidence="7">
    <location>
        <begin position="306"/>
        <end position="347"/>
    </location>
</feature>
<evidence type="ECO:0000256" key="5">
    <source>
        <dbReference type="ARBA" id="ARBA00022776"/>
    </source>
</evidence>
<dbReference type="SMART" id="SM00320">
    <property type="entry name" value="WD40"/>
    <property type="match status" value="3"/>
</dbReference>
<dbReference type="GO" id="GO:1905786">
    <property type="term" value="P:positive regulation of anaphase-promoting complex-dependent catabolic process"/>
    <property type="evidence" value="ECO:0007669"/>
    <property type="project" value="TreeGrafter"/>
</dbReference>
<dbReference type="RefSeq" id="XP_024330172.1">
    <property type="nucleotide sequence ID" value="XM_024476344.1"/>
</dbReference>
<dbReference type="VEuPathDB" id="MicrosporidiaDB:NCER_101929"/>
<evidence type="ECO:0000313" key="9">
    <source>
        <dbReference type="EMBL" id="KKO74430.1"/>
    </source>
</evidence>
<feature type="repeat" description="WD" evidence="7">
    <location>
        <begin position="178"/>
        <end position="209"/>
    </location>
</feature>
<keyword evidence="4" id="KW-0677">Repeat</keyword>
<evidence type="ECO:0000256" key="7">
    <source>
        <dbReference type="PROSITE-ProRule" id="PRU00221"/>
    </source>
</evidence>
<keyword evidence="3" id="KW-0132">Cell division</keyword>
<comment type="similarity">
    <text evidence="1">Belongs to the WD repeat CDC20/Fizzy family.</text>
</comment>
<evidence type="ECO:0000256" key="2">
    <source>
        <dbReference type="ARBA" id="ARBA00022574"/>
    </source>
</evidence>
<dbReference type="PANTHER" id="PTHR19918:SF8">
    <property type="entry name" value="FI02843P"/>
    <property type="match status" value="1"/>
</dbReference>
<reference evidence="9 10" key="1">
    <citation type="journal article" date="2015" name="Environ. Microbiol.">
        <title>Genome analyses suggest the presence of polyploidy and recent human-driven expansions in eight global populations of the honeybee pathogen Nosema ceranae.</title>
        <authorList>
            <person name="Pelin A."/>
            <person name="Selman M."/>
            <person name="Aris-Brosou S."/>
            <person name="Farinelli L."/>
            <person name="Corradi N."/>
        </authorList>
    </citation>
    <scope>NUCLEOTIDE SEQUENCE [LARGE SCALE GENOMIC DNA]</scope>
    <source>
        <strain evidence="9 10">PA08 1199</strain>
    </source>
</reference>
<dbReference type="GO" id="GO:0010997">
    <property type="term" value="F:anaphase-promoting complex binding"/>
    <property type="evidence" value="ECO:0007669"/>
    <property type="project" value="InterPro"/>
</dbReference>
<dbReference type="InterPro" id="IPR056150">
    <property type="entry name" value="WD40_CDC20-Fz"/>
</dbReference>
<accession>A0A0F9WC64</accession>
<keyword evidence="10" id="KW-1185">Reference proteome</keyword>
<dbReference type="GeneID" id="36321297"/>
<dbReference type="PROSITE" id="PS50082">
    <property type="entry name" value="WD_REPEATS_2"/>
    <property type="match status" value="2"/>
</dbReference>
<dbReference type="Pfam" id="PF24807">
    <property type="entry name" value="WD40_CDC20-Fz"/>
    <property type="match status" value="1"/>
</dbReference>
<dbReference type="VEuPathDB" id="MicrosporidiaDB:AAJ76_7300015077"/>
<protein>
    <submittedName>
        <fullName evidence="9">Wd40 domain-containing protein</fullName>
    </submittedName>
</protein>
<dbReference type="InterPro" id="IPR033010">
    <property type="entry name" value="Cdc20/Fizzy"/>
</dbReference>
<dbReference type="OMA" id="GKHDNRV"/>
<evidence type="ECO:0000256" key="4">
    <source>
        <dbReference type="ARBA" id="ARBA00022737"/>
    </source>
</evidence>
<dbReference type="SUPFAM" id="SSF50978">
    <property type="entry name" value="WD40 repeat-like"/>
    <property type="match status" value="1"/>
</dbReference>
<dbReference type="InterPro" id="IPR036322">
    <property type="entry name" value="WD40_repeat_dom_sf"/>
</dbReference>
<dbReference type="GO" id="GO:1990757">
    <property type="term" value="F:ubiquitin ligase activator activity"/>
    <property type="evidence" value="ECO:0007669"/>
    <property type="project" value="TreeGrafter"/>
</dbReference>
<name>A0A0F9WC64_9MICR</name>
<dbReference type="PANTHER" id="PTHR19918">
    <property type="entry name" value="CELL DIVISION CYCLE 20 CDC20 FIZZY -RELATED"/>
    <property type="match status" value="1"/>
</dbReference>
<dbReference type="Gene3D" id="2.130.10.10">
    <property type="entry name" value="YVTN repeat-like/Quinoprotein amine dehydrogenase"/>
    <property type="match status" value="1"/>
</dbReference>
<dbReference type="AlphaFoldDB" id="A0A0F9WC64"/>
<dbReference type="GO" id="GO:0051301">
    <property type="term" value="P:cell division"/>
    <property type="evidence" value="ECO:0007669"/>
    <property type="project" value="UniProtKB-KW"/>
</dbReference>
<dbReference type="OrthoDB" id="10263272at2759"/>
<comment type="caution">
    <text evidence="9">The sequence shown here is derived from an EMBL/GenBank/DDBJ whole genome shotgun (WGS) entry which is preliminary data.</text>
</comment>
<evidence type="ECO:0000259" key="8">
    <source>
        <dbReference type="Pfam" id="PF24807"/>
    </source>
</evidence>
<evidence type="ECO:0000256" key="1">
    <source>
        <dbReference type="ARBA" id="ARBA00006445"/>
    </source>
</evidence>
<dbReference type="VEuPathDB" id="MicrosporidiaDB:G9O61_00g021560"/>
<evidence type="ECO:0000313" key="10">
    <source>
        <dbReference type="Proteomes" id="UP000034350"/>
    </source>
</evidence>
<dbReference type="EMBL" id="JPQZ01000073">
    <property type="protein sequence ID" value="KKO74430.1"/>
    <property type="molecule type" value="Genomic_DNA"/>
</dbReference>
<gene>
    <name evidence="9" type="ORF">AAJ76_7300015077</name>
</gene>
<dbReference type="InterPro" id="IPR015943">
    <property type="entry name" value="WD40/YVTN_repeat-like_dom_sf"/>
</dbReference>
<sequence length="355" mass="40315">MNNFTNIEDLFNTIPVTKISVVGIKNKLLSTSPLNLEPRYDRVLNRYIDTKPFKILDAPGMLDDYYLNLLDWSVGDILSIGLSYSAYTFNYVKGDVNEIYTSEDFITSIKSNNNIVSIGLNTGKMIFYDLEIDKIVSYKRYHNTRIGSQSWNNNLLCSGDKTGKIVIQDIRSNEHEILLGHKQEVCGLEWSTDNKYIASGSNDNDIRIWYNNHTYKILKDHKSAVKALAWCPWKNGVLASGGGTKDKCIKLWDIYEGKKINETQVNSQVCTLNYISKYKELISSHGYVDNNIILWKASTMKEVISFGKHDNRVLHTALNPDSTILASAGGDENLKFWKISDKTKKVVKRASIGVR</sequence>
<dbReference type="PROSITE" id="PS50294">
    <property type="entry name" value="WD_REPEATS_REGION"/>
    <property type="match status" value="2"/>
</dbReference>
<proteinExistence type="inferred from homology"/>
<feature type="domain" description="CDC20/Fizzy WD40" evidence="8">
    <location>
        <begin position="56"/>
        <end position="337"/>
    </location>
</feature>
<keyword evidence="2 7" id="KW-0853">WD repeat</keyword>
<keyword evidence="5" id="KW-0498">Mitosis</keyword>
<evidence type="ECO:0000256" key="6">
    <source>
        <dbReference type="ARBA" id="ARBA00023306"/>
    </source>
</evidence>
<dbReference type="GO" id="GO:0031145">
    <property type="term" value="P:anaphase-promoting complex-dependent catabolic process"/>
    <property type="evidence" value="ECO:0007669"/>
    <property type="project" value="TreeGrafter"/>
</dbReference>
<organism evidence="9 10">
    <name type="scientific">Vairimorpha ceranae</name>
    <dbReference type="NCBI Taxonomy" id="40302"/>
    <lineage>
        <taxon>Eukaryota</taxon>
        <taxon>Fungi</taxon>
        <taxon>Fungi incertae sedis</taxon>
        <taxon>Microsporidia</taxon>
        <taxon>Nosematidae</taxon>
        <taxon>Vairimorpha</taxon>
    </lineage>
</organism>
<keyword evidence="6" id="KW-0131">Cell cycle</keyword>
<dbReference type="Proteomes" id="UP000034350">
    <property type="component" value="Unassembled WGS sequence"/>
</dbReference>
<dbReference type="GO" id="GO:0005680">
    <property type="term" value="C:anaphase-promoting complex"/>
    <property type="evidence" value="ECO:0007669"/>
    <property type="project" value="TreeGrafter"/>
</dbReference>